<dbReference type="PANTHER" id="PTHR30574:SF1">
    <property type="entry name" value="SULPHUR TRANSPORT DOMAIN-CONTAINING PROTEIN"/>
    <property type="match status" value="1"/>
</dbReference>
<evidence type="ECO:0000256" key="3">
    <source>
        <dbReference type="ARBA" id="ARBA00022475"/>
    </source>
</evidence>
<dbReference type="RefSeq" id="WP_076528431.1">
    <property type="nucleotide sequence ID" value="NZ_BMEH01000001.1"/>
</dbReference>
<accession>A0A1N7KMQ2</accession>
<name>A0A1N7KMQ2_9RHOB</name>
<reference evidence="10 11" key="1">
    <citation type="submission" date="2017-01" db="EMBL/GenBank/DDBJ databases">
        <authorList>
            <person name="Mah S.A."/>
            <person name="Swanson W.J."/>
            <person name="Moy G.W."/>
            <person name="Vacquier V.D."/>
        </authorList>
    </citation>
    <scope>NUCLEOTIDE SEQUENCE [LARGE SCALE GENOMIC DNA]</scope>
    <source>
        <strain evidence="10 11">DSM 26375</strain>
    </source>
</reference>
<comment type="subcellular location">
    <subcellularLocation>
        <location evidence="1">Cell inner membrane</location>
        <topology evidence="1">Multi-pass membrane protein</topology>
    </subcellularLocation>
</comment>
<dbReference type="Proteomes" id="UP000186141">
    <property type="component" value="Unassembled WGS sequence"/>
</dbReference>
<keyword evidence="5 9" id="KW-0812">Transmembrane</keyword>
<sequence length="144" mass="14578">MILNPIDWAWGLAGGLIIGLAGAVFLLMNGRVMGASGILGGLMDRSGWATWGERLSFIAGLVVVPGVAAVMIGGAETHVTSNLWVVIAAGLLVGLGTRLANGCTSGHGVCGISRLSLRGIAATFAYLIAGGAIMVAARHWLGII</sequence>
<feature type="transmembrane region" description="Helical" evidence="9">
    <location>
        <begin position="12"/>
        <end position="34"/>
    </location>
</feature>
<evidence type="ECO:0000256" key="5">
    <source>
        <dbReference type="ARBA" id="ARBA00022692"/>
    </source>
</evidence>
<dbReference type="GO" id="GO:0005886">
    <property type="term" value="C:plasma membrane"/>
    <property type="evidence" value="ECO:0007669"/>
    <property type="project" value="UniProtKB-SubCell"/>
</dbReference>
<keyword evidence="11" id="KW-1185">Reference proteome</keyword>
<dbReference type="OrthoDB" id="9814020at2"/>
<keyword evidence="7 9" id="KW-0472">Membrane</keyword>
<keyword evidence="4" id="KW-0997">Cell inner membrane</keyword>
<keyword evidence="3" id="KW-1003">Cell membrane</keyword>
<protein>
    <submittedName>
        <fullName evidence="10">Uncharacterized protein</fullName>
    </submittedName>
</protein>
<organism evidence="10 11">
    <name type="scientific">Gemmobacter megaterium</name>
    <dbReference type="NCBI Taxonomy" id="1086013"/>
    <lineage>
        <taxon>Bacteria</taxon>
        <taxon>Pseudomonadati</taxon>
        <taxon>Pseudomonadota</taxon>
        <taxon>Alphaproteobacteria</taxon>
        <taxon>Rhodobacterales</taxon>
        <taxon>Paracoccaceae</taxon>
        <taxon>Gemmobacter</taxon>
    </lineage>
</organism>
<evidence type="ECO:0000256" key="9">
    <source>
        <dbReference type="SAM" id="Phobius"/>
    </source>
</evidence>
<evidence type="ECO:0000313" key="11">
    <source>
        <dbReference type="Proteomes" id="UP000186141"/>
    </source>
</evidence>
<evidence type="ECO:0000256" key="1">
    <source>
        <dbReference type="ARBA" id="ARBA00004429"/>
    </source>
</evidence>
<evidence type="ECO:0000256" key="2">
    <source>
        <dbReference type="ARBA" id="ARBA00022448"/>
    </source>
</evidence>
<dbReference type="STRING" id="1086013.SAMN05421774_101554"/>
<evidence type="ECO:0000256" key="6">
    <source>
        <dbReference type="ARBA" id="ARBA00022989"/>
    </source>
</evidence>
<dbReference type="AlphaFoldDB" id="A0A1N7KMQ2"/>
<feature type="transmembrane region" description="Helical" evidence="9">
    <location>
        <begin position="81"/>
        <end position="100"/>
    </location>
</feature>
<gene>
    <name evidence="10" type="ORF">SAMN05421774_101554</name>
</gene>
<dbReference type="InterPro" id="IPR007272">
    <property type="entry name" value="Sulf_transp_TsuA/YedE"/>
</dbReference>
<evidence type="ECO:0000313" key="10">
    <source>
        <dbReference type="EMBL" id="SIS62875.1"/>
    </source>
</evidence>
<keyword evidence="2" id="KW-0813">Transport</keyword>
<proteinExistence type="inferred from homology"/>
<feature type="transmembrane region" description="Helical" evidence="9">
    <location>
        <begin position="55"/>
        <end position="75"/>
    </location>
</feature>
<feature type="transmembrane region" description="Helical" evidence="9">
    <location>
        <begin position="120"/>
        <end position="141"/>
    </location>
</feature>
<evidence type="ECO:0000256" key="4">
    <source>
        <dbReference type="ARBA" id="ARBA00022519"/>
    </source>
</evidence>
<evidence type="ECO:0000256" key="8">
    <source>
        <dbReference type="ARBA" id="ARBA00035655"/>
    </source>
</evidence>
<dbReference type="EMBL" id="FTOT01000001">
    <property type="protein sequence ID" value="SIS62875.1"/>
    <property type="molecule type" value="Genomic_DNA"/>
</dbReference>
<keyword evidence="6 9" id="KW-1133">Transmembrane helix</keyword>
<dbReference type="PANTHER" id="PTHR30574">
    <property type="entry name" value="INNER MEMBRANE PROTEIN YEDE"/>
    <property type="match status" value="1"/>
</dbReference>
<comment type="similarity">
    <text evidence="8">Belongs to the TsuA/YedE (TC 9.B.102) family.</text>
</comment>
<evidence type="ECO:0000256" key="7">
    <source>
        <dbReference type="ARBA" id="ARBA00023136"/>
    </source>
</evidence>